<dbReference type="GeneID" id="19243688"/>
<organism evidence="1 2">
    <name type="scientific">Endocarpon pusillum (strain Z07020 / HMAS-L-300199)</name>
    <name type="common">Lichen-forming fungus</name>
    <dbReference type="NCBI Taxonomy" id="1263415"/>
    <lineage>
        <taxon>Eukaryota</taxon>
        <taxon>Fungi</taxon>
        <taxon>Dikarya</taxon>
        <taxon>Ascomycota</taxon>
        <taxon>Pezizomycotina</taxon>
        <taxon>Eurotiomycetes</taxon>
        <taxon>Chaetothyriomycetidae</taxon>
        <taxon>Verrucariales</taxon>
        <taxon>Verrucariaceae</taxon>
        <taxon>Endocarpon</taxon>
    </lineage>
</organism>
<dbReference type="OrthoDB" id="5410365at2759"/>
<reference evidence="2" key="1">
    <citation type="journal article" date="2014" name="BMC Genomics">
        <title>Genome characteristics reveal the impact of lichenization on lichen-forming fungus Endocarpon pusillum Hedwig (Verrucariales, Ascomycota).</title>
        <authorList>
            <person name="Wang Y.-Y."/>
            <person name="Liu B."/>
            <person name="Zhang X.-Y."/>
            <person name="Zhou Q.-M."/>
            <person name="Zhang T."/>
            <person name="Li H."/>
            <person name="Yu Y.-F."/>
            <person name="Zhang X.-L."/>
            <person name="Hao X.-Y."/>
            <person name="Wang M."/>
            <person name="Wang L."/>
            <person name="Wei J.-C."/>
        </authorList>
    </citation>
    <scope>NUCLEOTIDE SEQUENCE [LARGE SCALE GENOMIC DNA]</scope>
    <source>
        <strain evidence="2">Z07020 / HMAS-L-300199</strain>
    </source>
</reference>
<gene>
    <name evidence="1" type="ORF">EPUS_08847</name>
</gene>
<dbReference type="RefSeq" id="XP_007801355.1">
    <property type="nucleotide sequence ID" value="XM_007803164.1"/>
</dbReference>
<dbReference type="HOGENOM" id="CLU_065414_0_0_1"/>
<keyword evidence="2" id="KW-1185">Reference proteome</keyword>
<protein>
    <submittedName>
        <fullName evidence="1">Uncharacterized protein</fullName>
    </submittedName>
</protein>
<proteinExistence type="predicted"/>
<dbReference type="OMA" id="SHWIMAS"/>
<name>U1HR77_ENDPU</name>
<dbReference type="EMBL" id="KE721003">
    <property type="protein sequence ID" value="ERF72990.1"/>
    <property type="molecule type" value="Genomic_DNA"/>
</dbReference>
<dbReference type="AlphaFoldDB" id="U1HR77"/>
<dbReference type="eggNOG" id="ENOG502SPX2">
    <property type="taxonomic scope" value="Eukaryota"/>
</dbReference>
<dbReference type="Proteomes" id="UP000019373">
    <property type="component" value="Unassembled WGS sequence"/>
</dbReference>
<evidence type="ECO:0000313" key="2">
    <source>
        <dbReference type="Proteomes" id="UP000019373"/>
    </source>
</evidence>
<sequence length="263" mass="29142">MKSRFVLLNSLVPIEEIRPGGLVSELLSPQTNAFAGNLPPESTDVYIDENDNFGVLLANSSEGAFRSNLTKLLRTSSTIGNEESVQLSSARSRSIELRQPRKVFIQLCKSSEVRQWLEDGVREGAKSYLVVGFPVSTIASGGADILGLGAALDVGVGADHSRSHSDSVYFHARGEKVWAIRYQKISFKLFKHRSTETAYLEKPRWVMLSKNRAASTGEEEVELDLDDLEQDDIEENGLVNSKLKGSEGNESYFYSRDNFKITS</sequence>
<evidence type="ECO:0000313" key="1">
    <source>
        <dbReference type="EMBL" id="ERF72990.1"/>
    </source>
</evidence>
<accession>U1HR77</accession>